<dbReference type="Proteomes" id="UP000584374">
    <property type="component" value="Unassembled WGS sequence"/>
</dbReference>
<gene>
    <name evidence="2" type="ORF">BJ970_005018</name>
</gene>
<dbReference type="AlphaFoldDB" id="A0A840Q9N8"/>
<sequence length="71" mass="7731">MGNKVPDHSGARWFKSSYSAGNAQCVEAAFVPGHRLVRDSKLGESSPLLEFSVRSWQALILEIKSGKLDLG</sequence>
<dbReference type="RefSeq" id="WP_184728398.1">
    <property type="nucleotide sequence ID" value="NZ_JACHIW010000001.1"/>
</dbReference>
<accession>A0A840Q9N8</accession>
<name>A0A840Q9N8_9PSEU</name>
<organism evidence="2 3">
    <name type="scientific">Saccharopolyspora phatthalungensis</name>
    <dbReference type="NCBI Taxonomy" id="664693"/>
    <lineage>
        <taxon>Bacteria</taxon>
        <taxon>Bacillati</taxon>
        <taxon>Actinomycetota</taxon>
        <taxon>Actinomycetes</taxon>
        <taxon>Pseudonocardiales</taxon>
        <taxon>Pseudonocardiaceae</taxon>
        <taxon>Saccharopolyspora</taxon>
    </lineage>
</organism>
<dbReference type="EMBL" id="JACHIW010000001">
    <property type="protein sequence ID" value="MBB5157484.1"/>
    <property type="molecule type" value="Genomic_DNA"/>
</dbReference>
<evidence type="ECO:0000259" key="1">
    <source>
        <dbReference type="Pfam" id="PF04149"/>
    </source>
</evidence>
<keyword evidence="3" id="KW-1185">Reference proteome</keyword>
<evidence type="ECO:0000313" key="3">
    <source>
        <dbReference type="Proteomes" id="UP000584374"/>
    </source>
</evidence>
<dbReference type="Pfam" id="PF04149">
    <property type="entry name" value="DUF397"/>
    <property type="match status" value="1"/>
</dbReference>
<dbReference type="InterPro" id="IPR007278">
    <property type="entry name" value="DUF397"/>
</dbReference>
<comment type="caution">
    <text evidence="2">The sequence shown here is derived from an EMBL/GenBank/DDBJ whole genome shotgun (WGS) entry which is preliminary data.</text>
</comment>
<protein>
    <recommendedName>
        <fullName evidence="1">DUF397 domain-containing protein</fullName>
    </recommendedName>
</protein>
<evidence type="ECO:0000313" key="2">
    <source>
        <dbReference type="EMBL" id="MBB5157484.1"/>
    </source>
</evidence>
<proteinExistence type="predicted"/>
<reference evidence="2 3" key="1">
    <citation type="submission" date="2020-08" db="EMBL/GenBank/DDBJ databases">
        <title>Sequencing the genomes of 1000 actinobacteria strains.</title>
        <authorList>
            <person name="Klenk H.-P."/>
        </authorList>
    </citation>
    <scope>NUCLEOTIDE SEQUENCE [LARGE SCALE GENOMIC DNA]</scope>
    <source>
        <strain evidence="2 3">DSM 45584</strain>
    </source>
</reference>
<feature type="domain" description="DUF397" evidence="1">
    <location>
        <begin position="11"/>
        <end position="64"/>
    </location>
</feature>